<comment type="caution">
    <text evidence="3">The sequence shown here is derived from an EMBL/GenBank/DDBJ whole genome shotgun (WGS) entry which is preliminary data.</text>
</comment>
<sequence>MCILCVVQRWSRRVATMLPWLVIPLIILWALSQLLPPPLRFEITSPRLACVLVLLATLFWYEILMPHLSSWRARRAARLRERRRTEALELQKLRKTATRRCRNCHMPYRDQNPGGGRFMCSYCGHISKRPELDLPDQTESPGIIADVVGKNGWLCYADGNGNWAGSDTKYWNGSDRSCSMDRSCFGLIFFAGKLLSCFFSSVRWLRGKIFRFGTSREDGSSDLDHRGLPGKGENCVNFHESRGEKARRKAEEKRQARLEKEMLEEEERKQREEVARLVEERRRLRDEMLAAEKERSKGLAVDGGRDGKKEMDRRRKDRRKDKDKASSKSNSDVEEHEKRATRENERKREFEKKVENELRDFQKGATDNYKSHAVEGVHGNKVTVNNSRYFDRMKGSFLYSSRGFAGPFFGRNVQNSPAVTKITKPATGIIDHGQNSGNRRDTHPLVHVAGKSSSSAGDKASETNLSRNGTTDVQPKTTVIKKSWQQLFTRSSAVSPYPDTKSTSQVNQTGQLADRGDLSSNKDLLQSYSTTDKLVDYGKSLPFTAFPPAGISFPNNPIFPIVPDTTFPPLEEPPRSSLSEDAELFEDPCYDPDPISLLGPVSESLDKFPSDLDTGFTTRNKTEGSSYLKNVLTSADVNKPSPIEPPLSKVNFPEGKHSASDQLFCSPNSDLSSNILEQSTWKMWGSPLPQEGMGLIGRPNGWFSPLVQNNSQQQDFLHSLSHRPIEPPISKSNNKLMGISSQYAHNGNHEHNCGTYSPLGPSFNDNGIWQQNFFQSTSPMAVNDHLLPIDLMVKISQGEASYSTPIKSTTGHPFETNPITSWPKDGSVLDPPQQTGNLNPGRANVGSFFSRGPDVPSVWSFTK</sequence>
<feature type="compositionally biased region" description="Basic and acidic residues" evidence="1">
    <location>
        <begin position="218"/>
        <end position="227"/>
    </location>
</feature>
<name>A0ABD0VIV5_DENTH</name>
<keyword evidence="2" id="KW-0812">Transmembrane</keyword>
<feature type="region of interest" description="Disordered" evidence="1">
    <location>
        <begin position="293"/>
        <end position="352"/>
    </location>
</feature>
<feature type="region of interest" description="Disordered" evidence="1">
    <location>
        <begin position="431"/>
        <end position="474"/>
    </location>
</feature>
<dbReference type="AlphaFoldDB" id="A0ABD0VIV5"/>
<organism evidence="3 4">
    <name type="scientific">Dendrobium thyrsiflorum</name>
    <name type="common">Pinecone-like raceme dendrobium</name>
    <name type="synonym">Orchid</name>
    <dbReference type="NCBI Taxonomy" id="117978"/>
    <lineage>
        <taxon>Eukaryota</taxon>
        <taxon>Viridiplantae</taxon>
        <taxon>Streptophyta</taxon>
        <taxon>Embryophyta</taxon>
        <taxon>Tracheophyta</taxon>
        <taxon>Spermatophyta</taxon>
        <taxon>Magnoliopsida</taxon>
        <taxon>Liliopsida</taxon>
        <taxon>Asparagales</taxon>
        <taxon>Orchidaceae</taxon>
        <taxon>Epidendroideae</taxon>
        <taxon>Malaxideae</taxon>
        <taxon>Dendrobiinae</taxon>
        <taxon>Dendrobium</taxon>
    </lineage>
</organism>
<reference evidence="3 4" key="1">
    <citation type="journal article" date="2024" name="Plant Biotechnol. J.">
        <title>Dendrobium thyrsiflorum genome and its molecular insights into genes involved in important horticultural traits.</title>
        <authorList>
            <person name="Chen B."/>
            <person name="Wang J.Y."/>
            <person name="Zheng P.J."/>
            <person name="Li K.L."/>
            <person name="Liang Y.M."/>
            <person name="Chen X.F."/>
            <person name="Zhang C."/>
            <person name="Zhao X."/>
            <person name="He X."/>
            <person name="Zhang G.Q."/>
            <person name="Liu Z.J."/>
            <person name="Xu Q."/>
        </authorList>
    </citation>
    <scope>NUCLEOTIDE SEQUENCE [LARGE SCALE GENOMIC DNA]</scope>
    <source>
        <strain evidence="3">GZMU011</strain>
    </source>
</reference>
<accession>A0ABD0VIV5</accession>
<proteinExistence type="predicted"/>
<evidence type="ECO:0000256" key="1">
    <source>
        <dbReference type="SAM" id="MobiDB-lite"/>
    </source>
</evidence>
<feature type="transmembrane region" description="Helical" evidence="2">
    <location>
        <begin position="44"/>
        <end position="64"/>
    </location>
</feature>
<feature type="region of interest" description="Disordered" evidence="1">
    <location>
        <begin position="218"/>
        <end position="254"/>
    </location>
</feature>
<feature type="transmembrane region" description="Helical" evidence="2">
    <location>
        <begin position="14"/>
        <end position="32"/>
    </location>
</feature>
<evidence type="ECO:0000313" key="4">
    <source>
        <dbReference type="Proteomes" id="UP001552299"/>
    </source>
</evidence>
<feature type="compositionally biased region" description="Polar residues" evidence="1">
    <location>
        <begin position="491"/>
        <end position="511"/>
    </location>
</feature>
<feature type="compositionally biased region" description="Polar residues" evidence="1">
    <location>
        <begin position="462"/>
        <end position="474"/>
    </location>
</feature>
<evidence type="ECO:0000256" key="2">
    <source>
        <dbReference type="SAM" id="Phobius"/>
    </source>
</evidence>
<keyword evidence="2" id="KW-1133">Transmembrane helix</keyword>
<feature type="transmembrane region" description="Helical" evidence="2">
    <location>
        <begin position="184"/>
        <end position="205"/>
    </location>
</feature>
<feature type="compositionally biased region" description="Basic and acidic residues" evidence="1">
    <location>
        <begin position="239"/>
        <end position="254"/>
    </location>
</feature>
<gene>
    <name evidence="3" type="ORF">M5K25_006527</name>
</gene>
<dbReference type="Proteomes" id="UP001552299">
    <property type="component" value="Unassembled WGS sequence"/>
</dbReference>
<evidence type="ECO:0000313" key="3">
    <source>
        <dbReference type="EMBL" id="KAL0922536.1"/>
    </source>
</evidence>
<keyword evidence="4" id="KW-1185">Reference proteome</keyword>
<dbReference type="EMBL" id="JANQDX010000006">
    <property type="protein sequence ID" value="KAL0922536.1"/>
    <property type="molecule type" value="Genomic_DNA"/>
</dbReference>
<keyword evidence="2" id="KW-0472">Membrane</keyword>
<feature type="region of interest" description="Disordered" evidence="1">
    <location>
        <begin position="491"/>
        <end position="518"/>
    </location>
</feature>
<feature type="compositionally biased region" description="Low complexity" evidence="1">
    <location>
        <begin position="449"/>
        <end position="458"/>
    </location>
</feature>
<protein>
    <submittedName>
        <fullName evidence="3">Uncharacterized protein</fullName>
    </submittedName>
</protein>